<organism evidence="2 3">
    <name type="scientific">Callipepla squamata</name>
    <name type="common">Scaled quail</name>
    <dbReference type="NCBI Taxonomy" id="9009"/>
    <lineage>
        <taxon>Eukaryota</taxon>
        <taxon>Metazoa</taxon>
        <taxon>Chordata</taxon>
        <taxon>Craniata</taxon>
        <taxon>Vertebrata</taxon>
        <taxon>Euteleostomi</taxon>
        <taxon>Archelosauria</taxon>
        <taxon>Archosauria</taxon>
        <taxon>Dinosauria</taxon>
        <taxon>Saurischia</taxon>
        <taxon>Theropoda</taxon>
        <taxon>Coelurosauria</taxon>
        <taxon>Aves</taxon>
        <taxon>Neognathae</taxon>
        <taxon>Galloanserae</taxon>
        <taxon>Galliformes</taxon>
        <taxon>Odontophoridae</taxon>
        <taxon>Callipepla</taxon>
    </lineage>
</organism>
<feature type="region of interest" description="Disordered" evidence="1">
    <location>
        <begin position="151"/>
        <end position="176"/>
    </location>
</feature>
<keyword evidence="3" id="KW-1185">Reference proteome</keyword>
<accession>A0A226N8I9</accession>
<evidence type="ECO:0000313" key="3">
    <source>
        <dbReference type="Proteomes" id="UP000198323"/>
    </source>
</evidence>
<proteinExistence type="predicted"/>
<evidence type="ECO:0000256" key="1">
    <source>
        <dbReference type="SAM" id="MobiDB-lite"/>
    </source>
</evidence>
<dbReference type="EMBL" id="MCFN01000144">
    <property type="protein sequence ID" value="OXB63818.1"/>
    <property type="molecule type" value="Genomic_DNA"/>
</dbReference>
<comment type="caution">
    <text evidence="2">The sequence shown here is derived from an EMBL/GenBank/DDBJ whole genome shotgun (WGS) entry which is preliminary data.</text>
</comment>
<evidence type="ECO:0000313" key="2">
    <source>
        <dbReference type="EMBL" id="OXB63818.1"/>
    </source>
</evidence>
<sequence length="176" mass="19122">MENVNEKTLSFSTILSAGRATEKAVGIRSIFRKLILEVMGASEVTKINCKCTCTPIVVCLQMPTPLVMAQHSYEASCSAPHHCPPCLQHPSPLLHNTHVVWLFPCSWSSVSSTRAYSELSDIQRLLPWIIFPLGEHCFMAQPTVRAPLGKWDASSGEAVGQGPSPALSCPSDCLTT</sequence>
<reference evidence="2 3" key="1">
    <citation type="submission" date="2016-07" db="EMBL/GenBank/DDBJ databases">
        <title>Disparate Historic Effective Population Sizes Predicted by Modern Levels of Genome Diversity for the Scaled Quail (Callipepla squamata) and the Northern Bobwhite (Colinus virginianus): Inferences from First and Second Generation Draft Genome Assemblies for Sympatric New World Quail.</title>
        <authorList>
            <person name="Oldeschulte D.L."/>
            <person name="Halley Y.A."/>
            <person name="Bhattarai E.K."/>
            <person name="Brashear W.A."/>
            <person name="Hill J."/>
            <person name="Metz R.P."/>
            <person name="Johnson C.D."/>
            <person name="Rollins D."/>
            <person name="Peterson M.J."/>
            <person name="Bickhart D.M."/>
            <person name="Decker J.E."/>
            <person name="Seabury C.M."/>
        </authorList>
    </citation>
    <scope>NUCLEOTIDE SEQUENCE [LARGE SCALE GENOMIC DNA]</scope>
    <source>
        <strain evidence="2 3">Texas</strain>
        <tissue evidence="2">Leg muscle</tissue>
    </source>
</reference>
<name>A0A226N8I9_CALSU</name>
<dbReference type="Proteomes" id="UP000198323">
    <property type="component" value="Unassembled WGS sequence"/>
</dbReference>
<dbReference type="AlphaFoldDB" id="A0A226N8I9"/>
<protein>
    <submittedName>
        <fullName evidence="2">Uncharacterized protein</fullName>
    </submittedName>
</protein>
<gene>
    <name evidence="2" type="ORF">ASZ78_016224</name>
</gene>